<feature type="compositionally biased region" description="Polar residues" evidence="15">
    <location>
        <begin position="428"/>
        <end position="458"/>
    </location>
</feature>
<reference evidence="19" key="3">
    <citation type="submission" date="2025-09" db="UniProtKB">
        <authorList>
            <consortium name="Ensembl"/>
        </authorList>
    </citation>
    <scope>IDENTIFICATION</scope>
</reference>
<dbReference type="GO" id="GO:0007339">
    <property type="term" value="P:binding of sperm to zona pellucida"/>
    <property type="evidence" value="ECO:0007669"/>
    <property type="project" value="TreeGrafter"/>
</dbReference>
<dbReference type="InterPro" id="IPR055355">
    <property type="entry name" value="ZP-C"/>
</dbReference>
<dbReference type="Gene3D" id="2.60.40.3210">
    <property type="entry name" value="Zona pellucida, ZP-N domain"/>
    <property type="match status" value="1"/>
</dbReference>
<dbReference type="PROSITE" id="PS51034">
    <property type="entry name" value="ZP_2"/>
    <property type="match status" value="1"/>
</dbReference>
<dbReference type="PROSITE" id="PS00682">
    <property type="entry name" value="ZP_1"/>
    <property type="match status" value="1"/>
</dbReference>
<keyword evidence="11" id="KW-0325">Glycoprotein</keyword>
<comment type="subcellular location">
    <subcellularLocation>
        <location evidence="1">Cell membrane</location>
        <topology evidence="1">Single-pass type I membrane protein</topology>
    </subcellularLocation>
    <subcellularLocation>
        <location evidence="13">Zona pellucida</location>
    </subcellularLocation>
</comment>
<evidence type="ECO:0000256" key="9">
    <source>
        <dbReference type="ARBA" id="ARBA00023136"/>
    </source>
</evidence>
<feature type="region of interest" description="Disordered" evidence="15">
    <location>
        <begin position="531"/>
        <end position="573"/>
    </location>
</feature>
<evidence type="ECO:0000256" key="10">
    <source>
        <dbReference type="ARBA" id="ARBA00023157"/>
    </source>
</evidence>
<dbReference type="InterPro" id="IPR051148">
    <property type="entry name" value="Zona_Pellucida_Domain_gp"/>
</dbReference>
<evidence type="ECO:0000313" key="19">
    <source>
        <dbReference type="Ensembl" id="ENSAPLP00020005022.1"/>
    </source>
</evidence>
<dbReference type="SMART" id="SM00241">
    <property type="entry name" value="ZP"/>
    <property type="match status" value="1"/>
</dbReference>
<feature type="compositionally biased region" description="Low complexity" evidence="15">
    <location>
        <begin position="252"/>
        <end position="271"/>
    </location>
</feature>
<evidence type="ECO:0000256" key="15">
    <source>
        <dbReference type="SAM" id="MobiDB-lite"/>
    </source>
</evidence>
<feature type="compositionally biased region" description="Polar residues" evidence="15">
    <location>
        <begin position="332"/>
        <end position="373"/>
    </location>
</feature>
<keyword evidence="10" id="KW-1015">Disulfide bond</keyword>
<keyword evidence="7 16" id="KW-0732">Signal</keyword>
<reference evidence="19" key="2">
    <citation type="submission" date="2025-08" db="UniProtKB">
        <authorList>
            <consortium name="Ensembl"/>
        </authorList>
    </citation>
    <scope>IDENTIFICATION</scope>
</reference>
<evidence type="ECO:0000256" key="13">
    <source>
        <dbReference type="ARBA" id="ARBA00024183"/>
    </source>
</evidence>
<evidence type="ECO:0000256" key="4">
    <source>
        <dbReference type="ARBA" id="ARBA00022530"/>
    </source>
</evidence>
<keyword evidence="8" id="KW-1133">Transmembrane helix</keyword>
<dbReference type="GO" id="GO:0035804">
    <property type="term" value="F:structural constituent of egg coat"/>
    <property type="evidence" value="ECO:0007669"/>
    <property type="project" value="TreeGrafter"/>
</dbReference>
<dbReference type="PROSITE" id="PS51448">
    <property type="entry name" value="P_TREFOIL_2"/>
    <property type="match status" value="1"/>
</dbReference>
<proteinExistence type="predicted"/>
<dbReference type="CDD" id="cd00111">
    <property type="entry name" value="Trefoil"/>
    <property type="match status" value="1"/>
</dbReference>
<keyword evidence="4" id="KW-0272">Extracellular matrix</keyword>
<dbReference type="GO" id="GO:0005886">
    <property type="term" value="C:plasma membrane"/>
    <property type="evidence" value="ECO:0007669"/>
    <property type="project" value="UniProtKB-SubCell"/>
</dbReference>
<feature type="chain" id="PRO_5034214357" description="Zona pellucida sperm-binding protein 1" evidence="16">
    <location>
        <begin position="24"/>
        <end position="953"/>
    </location>
</feature>
<dbReference type="InterPro" id="IPR044913">
    <property type="entry name" value="P_trefoil_dom_sf"/>
</dbReference>
<keyword evidence="5" id="KW-0165">Cleavage on pair of basic residues</keyword>
<evidence type="ECO:0008006" key="21">
    <source>
        <dbReference type="Google" id="ProtNLM"/>
    </source>
</evidence>
<keyword evidence="6" id="KW-0812">Transmembrane</keyword>
<dbReference type="GO" id="GO:0035805">
    <property type="term" value="C:egg coat"/>
    <property type="evidence" value="ECO:0007669"/>
    <property type="project" value="UniProtKB-SubCell"/>
</dbReference>
<organism evidence="19 20">
    <name type="scientific">Anas platyrhynchos</name>
    <name type="common">Mallard</name>
    <name type="synonym">Anas boschas</name>
    <dbReference type="NCBI Taxonomy" id="8839"/>
    <lineage>
        <taxon>Eukaryota</taxon>
        <taxon>Metazoa</taxon>
        <taxon>Chordata</taxon>
        <taxon>Craniata</taxon>
        <taxon>Vertebrata</taxon>
        <taxon>Euteleostomi</taxon>
        <taxon>Archelosauria</taxon>
        <taxon>Archosauria</taxon>
        <taxon>Dinosauria</taxon>
        <taxon>Saurischia</taxon>
        <taxon>Theropoda</taxon>
        <taxon>Coelurosauria</taxon>
        <taxon>Aves</taxon>
        <taxon>Neognathae</taxon>
        <taxon>Galloanserae</taxon>
        <taxon>Anseriformes</taxon>
        <taxon>Anatidae</taxon>
        <taxon>Anatinae</taxon>
        <taxon>Anas</taxon>
    </lineage>
</organism>
<evidence type="ECO:0000256" key="16">
    <source>
        <dbReference type="SAM" id="SignalP"/>
    </source>
</evidence>
<reference evidence="19" key="1">
    <citation type="submission" date="2019-08" db="EMBL/GenBank/DDBJ databases">
        <title>Three high-quality genomes provides insights into domestication of ducks.</title>
        <authorList>
            <person name="Hou Z.C."/>
            <person name="Zhu F."/>
            <person name="Yin Z.T."/>
            <person name="Zhang F."/>
        </authorList>
    </citation>
    <scope>NUCLEOTIDE SEQUENCE [LARGE SCALE GENOMIC DNA]</scope>
</reference>
<dbReference type="PANTHER" id="PTHR23343:SF41">
    <property type="entry name" value="ZONA PELLUCIDA SPERM-BINDING PROTEIN 1"/>
    <property type="match status" value="1"/>
</dbReference>
<dbReference type="GO" id="GO:0032190">
    <property type="term" value="F:acrosin binding"/>
    <property type="evidence" value="ECO:0007669"/>
    <property type="project" value="TreeGrafter"/>
</dbReference>
<evidence type="ECO:0000256" key="7">
    <source>
        <dbReference type="ARBA" id="ARBA00022729"/>
    </source>
</evidence>
<keyword evidence="3" id="KW-0964">Secreted</keyword>
<dbReference type="SUPFAM" id="SSF57492">
    <property type="entry name" value="Trefoil"/>
    <property type="match status" value="1"/>
</dbReference>
<dbReference type="InterPro" id="IPR054554">
    <property type="entry name" value="ZP1/4_Ig-like"/>
</dbReference>
<evidence type="ECO:0000256" key="1">
    <source>
        <dbReference type="ARBA" id="ARBA00004251"/>
    </source>
</evidence>
<feature type="region of interest" description="Disordered" evidence="15">
    <location>
        <begin position="173"/>
        <end position="507"/>
    </location>
</feature>
<dbReference type="PANTHER" id="PTHR23343">
    <property type="entry name" value="ZONA PELLUCIDA SPERM-BINDING PROTEIN"/>
    <property type="match status" value="1"/>
</dbReference>
<evidence type="ECO:0000256" key="2">
    <source>
        <dbReference type="ARBA" id="ARBA00022475"/>
    </source>
</evidence>
<dbReference type="Pfam" id="PF00100">
    <property type="entry name" value="Zona_pellucida"/>
    <property type="match status" value="1"/>
</dbReference>
<evidence type="ECO:0000259" key="17">
    <source>
        <dbReference type="PROSITE" id="PS51034"/>
    </source>
</evidence>
<keyword evidence="9" id="KW-0472">Membrane</keyword>
<evidence type="ECO:0000256" key="6">
    <source>
        <dbReference type="ARBA" id="ARBA00022692"/>
    </source>
</evidence>
<dbReference type="Proteomes" id="UP000694400">
    <property type="component" value="Chromosome 5"/>
</dbReference>
<feature type="domain" description="P-type" evidence="18">
    <location>
        <begin position="597"/>
        <end position="637"/>
    </location>
</feature>
<dbReference type="InterPro" id="IPR017977">
    <property type="entry name" value="ZP_dom_CS"/>
</dbReference>
<evidence type="ECO:0000256" key="11">
    <source>
        <dbReference type="ARBA" id="ARBA00023180"/>
    </source>
</evidence>
<feature type="domain" description="ZP" evidence="17">
    <location>
        <begin position="642"/>
        <end position="919"/>
    </location>
</feature>
<dbReference type="GO" id="GO:0060468">
    <property type="term" value="P:prevention of polyspermy"/>
    <property type="evidence" value="ECO:0007669"/>
    <property type="project" value="TreeGrafter"/>
</dbReference>
<dbReference type="Pfam" id="PF00088">
    <property type="entry name" value="Trefoil"/>
    <property type="match status" value="1"/>
</dbReference>
<feature type="compositionally biased region" description="Polar residues" evidence="15">
    <location>
        <begin position="392"/>
        <end position="421"/>
    </location>
</feature>
<feature type="compositionally biased region" description="Polar residues" evidence="15">
    <location>
        <begin position="272"/>
        <end position="325"/>
    </location>
</feature>
<dbReference type="Gene3D" id="2.60.40.4100">
    <property type="entry name" value="Zona pellucida, ZP-C domain"/>
    <property type="match status" value="1"/>
</dbReference>
<dbReference type="AlphaFoldDB" id="A0A8B9QZV0"/>
<evidence type="ECO:0000256" key="8">
    <source>
        <dbReference type="ARBA" id="ARBA00022989"/>
    </source>
</evidence>
<feature type="compositionally biased region" description="Low complexity" evidence="15">
    <location>
        <begin position="563"/>
        <end position="573"/>
    </location>
</feature>
<comment type="caution">
    <text evidence="14">Lacks conserved residue(s) required for the propagation of feature annotation.</text>
</comment>
<dbReference type="SMART" id="SM00018">
    <property type="entry name" value="PD"/>
    <property type="match status" value="1"/>
</dbReference>
<keyword evidence="2" id="KW-1003">Cell membrane</keyword>
<dbReference type="Ensembl" id="ENSAPLT00020005414.1">
    <property type="protein sequence ID" value="ENSAPLP00020005022.1"/>
    <property type="gene ID" value="ENSAPLG00020003705.1"/>
</dbReference>
<protein>
    <recommendedName>
        <fullName evidence="21">Zona pellucida sperm-binding protein 1</fullName>
    </recommendedName>
</protein>
<dbReference type="InterPro" id="IPR055356">
    <property type="entry name" value="ZP-N"/>
</dbReference>
<evidence type="ECO:0000313" key="20">
    <source>
        <dbReference type="Proteomes" id="UP000694400"/>
    </source>
</evidence>
<feature type="compositionally biased region" description="Low complexity" evidence="15">
    <location>
        <begin position="538"/>
        <end position="556"/>
    </location>
</feature>
<evidence type="ECO:0000259" key="18">
    <source>
        <dbReference type="PROSITE" id="PS51448"/>
    </source>
</evidence>
<name>A0A8B9QZV0_ANAPL</name>
<evidence type="ECO:0000256" key="12">
    <source>
        <dbReference type="ARBA" id="ARBA00023279"/>
    </source>
</evidence>
<accession>A0A8B9QZV0</accession>
<sequence>MGWSLSLLLPLLLLPVGPRSALALLQYRYDCGDYGMQLLAYASRGRAVRFKVVDEFGTRFEVANCSICLHWLNTGADGAFVFSSGYEGCHVLVKDDRYILRVQLEETLLSGVAVASYEVNMTCPQPANYETVAATSLRGQLEPVRGNGVHQSQAEVLVPQAGLLQHVSQSALAVPGPQLPPRPPRDQVHPVAQTQPALGLQRQPSLGLPGLQPQSQAGAARPLSQPQPGFIRPALQPQNQHGAVHPGGQSRPGLLRPGLQLQNQPGLLHPGAQTQTGLLRPGLQSQNQNGLVHPGGQTQTSLLRPGLQSPNQNGLVHPGGQTQTGVLRPGLQPQNHNGLVNPGGQTQTSILRPGLQTQSQNGLVHPGGQTQTGVLRPGLQSPNQPGLLHPGVQTQTSLLRPGLQSPNQNGLVHPGGQTQTGVLRPGLQSPNQNGLVHPGGQTQTGVLRPGLQSQSQNGLVHPGGQTQPGLLRPGLVPPGLQPGSVHAGAQTQAGFSRPGLHPQSQAGSILPSLQSHAHAGLLHPGLQSQAGLLQHGQPRPGLLRPALAPRPGLVRPGLQPQAQPGLLHPGLHPQPGLLRPTALFYPSAGAGTQLTREQCQVAAGRLSCMAPQGRDACLQAGCCYDDTDRATPCYYGNTATVQCLPEGHFVLVVPRGLSVQPYNLDSVRLASSTQPGCQPAQTTETFVMFHFPVTQCGTTVQVIEDRLIYENQLISTIDVQPGPRGSITRDSVYILHARCIYNASELLPLRLEVAVPPTAAPMAQPGPLRLQLRIATDESYSAYHAEGEYPLVKVLRDPIYVEVRLLQKTDPNLVLVLHQCWAAPSTGPAAEPQWPLLVDGCPFAGDNYRTQLVPVGPASPQLPFPSHYQRFVVSTFAFVDTPSMAVLEGEVYILCSASVCHLAQPEPCRPSCQLAVPSRARRAAGDKGTANAVGTVTSQGRVVFPKRPAAGRG</sequence>
<feature type="signal peptide" evidence="16">
    <location>
        <begin position="1"/>
        <end position="23"/>
    </location>
</feature>
<evidence type="ECO:0000256" key="14">
    <source>
        <dbReference type="PROSITE-ProRule" id="PRU00779"/>
    </source>
</evidence>
<dbReference type="InterPro" id="IPR001507">
    <property type="entry name" value="ZP_dom"/>
</dbReference>
<dbReference type="Pfam" id="PF22821">
    <property type="entry name" value="ZP1_ZP4_Ig-like"/>
    <property type="match status" value="1"/>
</dbReference>
<dbReference type="InterPro" id="IPR042235">
    <property type="entry name" value="ZP-C_dom"/>
</dbReference>
<dbReference type="InterPro" id="IPR000519">
    <property type="entry name" value="P_trefoil_dom"/>
</dbReference>
<evidence type="ECO:0000256" key="5">
    <source>
        <dbReference type="ARBA" id="ARBA00022685"/>
    </source>
</evidence>
<evidence type="ECO:0000256" key="3">
    <source>
        <dbReference type="ARBA" id="ARBA00022525"/>
    </source>
</evidence>
<keyword evidence="12" id="KW-0278">Fertilization</keyword>
<dbReference type="Pfam" id="PF23344">
    <property type="entry name" value="ZP-N"/>
    <property type="match status" value="1"/>
</dbReference>